<proteinExistence type="predicted"/>
<evidence type="ECO:0000313" key="10">
    <source>
        <dbReference type="Proteomes" id="UP001164693"/>
    </source>
</evidence>
<evidence type="ECO:0000313" key="9">
    <source>
        <dbReference type="EMBL" id="WAX55478.1"/>
    </source>
</evidence>
<dbReference type="NCBIfam" id="TIGR00711">
    <property type="entry name" value="efflux_EmrB"/>
    <property type="match status" value="1"/>
</dbReference>
<feature type="transmembrane region" description="Helical" evidence="7">
    <location>
        <begin position="319"/>
        <end position="339"/>
    </location>
</feature>
<name>A0ABY7JSF0_9ACTN</name>
<feature type="transmembrane region" description="Helical" evidence="7">
    <location>
        <begin position="243"/>
        <end position="263"/>
    </location>
</feature>
<dbReference type="Gene3D" id="1.20.1250.20">
    <property type="entry name" value="MFS general substrate transporter like domains"/>
    <property type="match status" value="1"/>
</dbReference>
<feature type="transmembrane region" description="Helical" evidence="7">
    <location>
        <begin position="213"/>
        <end position="231"/>
    </location>
</feature>
<dbReference type="RefSeq" id="WP_269441991.1">
    <property type="nucleotide sequence ID" value="NZ_CP097463.1"/>
</dbReference>
<protein>
    <submittedName>
        <fullName evidence="9">MFS transporter</fullName>
    </submittedName>
</protein>
<keyword evidence="5 7" id="KW-1133">Transmembrane helix</keyword>
<feature type="transmembrane region" description="Helical" evidence="7">
    <location>
        <begin position="93"/>
        <end position="115"/>
    </location>
</feature>
<gene>
    <name evidence="9" type="ORF">M6B22_13085</name>
</gene>
<evidence type="ECO:0000256" key="6">
    <source>
        <dbReference type="ARBA" id="ARBA00023136"/>
    </source>
</evidence>
<dbReference type="Proteomes" id="UP001164693">
    <property type="component" value="Chromosome"/>
</dbReference>
<organism evidence="9 10">
    <name type="scientific">Jatrophihabitans cynanchi</name>
    <dbReference type="NCBI Taxonomy" id="2944128"/>
    <lineage>
        <taxon>Bacteria</taxon>
        <taxon>Bacillati</taxon>
        <taxon>Actinomycetota</taxon>
        <taxon>Actinomycetes</taxon>
        <taxon>Jatrophihabitantales</taxon>
        <taxon>Jatrophihabitantaceae</taxon>
        <taxon>Jatrophihabitans</taxon>
    </lineage>
</organism>
<dbReference type="Gene3D" id="1.20.1720.10">
    <property type="entry name" value="Multidrug resistance protein D"/>
    <property type="match status" value="1"/>
</dbReference>
<feature type="transmembrane region" description="Helical" evidence="7">
    <location>
        <begin position="284"/>
        <end position="307"/>
    </location>
</feature>
<comment type="subcellular location">
    <subcellularLocation>
        <location evidence="1">Cell membrane</location>
        <topology evidence="1">Multi-pass membrane protein</topology>
    </subcellularLocation>
</comment>
<feature type="transmembrane region" description="Helical" evidence="7">
    <location>
        <begin position="179"/>
        <end position="201"/>
    </location>
</feature>
<keyword evidence="2" id="KW-0813">Transport</keyword>
<dbReference type="PANTHER" id="PTHR42718">
    <property type="entry name" value="MAJOR FACILITATOR SUPERFAMILY MULTIDRUG TRANSPORTER MFSC"/>
    <property type="match status" value="1"/>
</dbReference>
<feature type="transmembrane region" description="Helical" evidence="7">
    <location>
        <begin position="121"/>
        <end position="140"/>
    </location>
</feature>
<evidence type="ECO:0000256" key="2">
    <source>
        <dbReference type="ARBA" id="ARBA00022448"/>
    </source>
</evidence>
<dbReference type="SUPFAM" id="SSF103473">
    <property type="entry name" value="MFS general substrate transporter"/>
    <property type="match status" value="1"/>
</dbReference>
<dbReference type="InterPro" id="IPR011701">
    <property type="entry name" value="MFS"/>
</dbReference>
<evidence type="ECO:0000256" key="5">
    <source>
        <dbReference type="ARBA" id="ARBA00022989"/>
    </source>
</evidence>
<feature type="transmembrane region" description="Helical" evidence="7">
    <location>
        <begin position="374"/>
        <end position="392"/>
    </location>
</feature>
<feature type="domain" description="Major facilitator superfamily (MFS) profile" evidence="8">
    <location>
        <begin position="26"/>
        <end position="539"/>
    </location>
</feature>
<feature type="transmembrane region" description="Helical" evidence="7">
    <location>
        <begin position="21"/>
        <end position="44"/>
    </location>
</feature>
<evidence type="ECO:0000256" key="3">
    <source>
        <dbReference type="ARBA" id="ARBA00022475"/>
    </source>
</evidence>
<evidence type="ECO:0000256" key="7">
    <source>
        <dbReference type="SAM" id="Phobius"/>
    </source>
</evidence>
<dbReference type="InterPro" id="IPR004638">
    <property type="entry name" value="EmrB-like"/>
</dbReference>
<feature type="transmembrane region" description="Helical" evidence="7">
    <location>
        <begin position="152"/>
        <end position="173"/>
    </location>
</feature>
<feature type="transmembrane region" description="Helical" evidence="7">
    <location>
        <begin position="517"/>
        <end position="537"/>
    </location>
</feature>
<dbReference type="InterPro" id="IPR020846">
    <property type="entry name" value="MFS_dom"/>
</dbReference>
<accession>A0ABY7JSF0</accession>
<dbReference type="InterPro" id="IPR036259">
    <property type="entry name" value="MFS_trans_sf"/>
</dbReference>
<evidence type="ECO:0000259" key="8">
    <source>
        <dbReference type="PROSITE" id="PS50850"/>
    </source>
</evidence>
<feature type="transmembrane region" description="Helical" evidence="7">
    <location>
        <begin position="64"/>
        <end position="81"/>
    </location>
</feature>
<sequence>MTETATAGRLTKGTRGARRHAHPALVLLIIAGAQMMVVLDGTIVNIALPSMGEYFDKSQTDMTWALNAYTLAFGGLLLLGGRAGDILGRRRMFIVGLGMFTLGSFLAGIAPNFAMLLFGRVIQGLGGAISSPTALSLITTEFEEGKARTRAIGVYAAVSGAGAALGLLLGGVLTNYFSWRWVLFVNVPIGIVLMLGAFTYLHQSERLSGRFDIIGGLLSIAGMTSLVYGFIHVAHSGWGETESVVVFMLAAALLVGFVLYEAFGAAEPMMPMRIFEERNRAGTYLVMLVVGAAMFGMFYFITFFVQLVRDYGPLKTGVAFLPVAFTIGISSQIVAKLLLRTGPKPMMVTGTGLLTISLLWLSTVDADSSYAGKLLPGMLVLAVAMGCLFVPLTSTAVSKVNNTDAGLASALLNVGQQVGGALGLSIMTTVFGTAARNYGSSHKGTLQDAIGTLPAALRGPVAHRIAEAGSGGLQQADIKKFVAGLPPAQRGPAGDFFGGPYKDFGHHLLAHASGEGFLMGAIFGVVALIASLVLINLKKDELPAEPPLEAVAA</sequence>
<keyword evidence="3" id="KW-1003">Cell membrane</keyword>
<keyword evidence="10" id="KW-1185">Reference proteome</keyword>
<dbReference type="PROSITE" id="PS50850">
    <property type="entry name" value="MFS"/>
    <property type="match status" value="1"/>
</dbReference>
<keyword evidence="4 7" id="KW-0812">Transmembrane</keyword>
<reference evidence="9" key="1">
    <citation type="submission" date="2022-05" db="EMBL/GenBank/DDBJ databases">
        <title>Jatrophihabitans sp. SB3-54 whole genome sequence.</title>
        <authorList>
            <person name="Suh M.K."/>
            <person name="Eom M.K."/>
            <person name="Kim J.S."/>
            <person name="Kim H.S."/>
            <person name="Do H.E."/>
            <person name="Shin Y.K."/>
            <person name="Lee J.-S."/>
        </authorList>
    </citation>
    <scope>NUCLEOTIDE SEQUENCE</scope>
    <source>
        <strain evidence="9">SB3-54</strain>
    </source>
</reference>
<dbReference type="EMBL" id="CP097463">
    <property type="protein sequence ID" value="WAX55478.1"/>
    <property type="molecule type" value="Genomic_DNA"/>
</dbReference>
<dbReference type="CDD" id="cd17321">
    <property type="entry name" value="MFS_MMR_MDR_like"/>
    <property type="match status" value="1"/>
</dbReference>
<evidence type="ECO:0000256" key="4">
    <source>
        <dbReference type="ARBA" id="ARBA00022692"/>
    </source>
</evidence>
<evidence type="ECO:0000256" key="1">
    <source>
        <dbReference type="ARBA" id="ARBA00004651"/>
    </source>
</evidence>
<dbReference type="PANTHER" id="PTHR42718:SF46">
    <property type="entry name" value="BLR6921 PROTEIN"/>
    <property type="match status" value="1"/>
</dbReference>
<feature type="transmembrane region" description="Helical" evidence="7">
    <location>
        <begin position="346"/>
        <end position="362"/>
    </location>
</feature>
<keyword evidence="6 7" id="KW-0472">Membrane</keyword>
<dbReference type="Pfam" id="PF07690">
    <property type="entry name" value="MFS_1"/>
    <property type="match status" value="1"/>
</dbReference>